<name>A0A060C5W0_9STRE</name>
<dbReference type="AlphaFoldDB" id="A0A060C5W0"/>
<accession>A0A060C5W0</accession>
<sequence length="108" mass="12495">MQGKVIVSEDLVHRGIQLNESSKVHHFENVTQFFLYFMKVAEIQPSEIYINSLSYPLFISRALNIGRQTTLFWQEAMGQEVPGNMKNELEKAVTLKRIILRTKSSSHK</sequence>
<proteinExistence type="predicted"/>
<dbReference type="EMBL" id="KF123027">
    <property type="protein sequence ID" value="AIA90327.1"/>
    <property type="molecule type" value="Genomic_DNA"/>
</dbReference>
<evidence type="ECO:0000313" key="1">
    <source>
        <dbReference type="EMBL" id="AIA90327.1"/>
    </source>
</evidence>
<protein>
    <submittedName>
        <fullName evidence="1">CAZy families GT8 protein</fullName>
    </submittedName>
</protein>
<reference evidence="1" key="1">
    <citation type="journal article" date="2013" name="Environ. Microbiol.">
        <title>Seasonally variable intestinal metagenomes of the red palm weevil (Rhynchophorus ferrugineus).</title>
        <authorList>
            <person name="Jia S."/>
            <person name="Zhang X."/>
            <person name="Zhang G."/>
            <person name="Yin A."/>
            <person name="Zhang S."/>
            <person name="Li F."/>
            <person name="Wang L."/>
            <person name="Zhao D."/>
            <person name="Yun Q."/>
            <person name="Tala"/>
            <person name="Wang J."/>
            <person name="Sun G."/>
            <person name="Baabdullah M."/>
            <person name="Yu X."/>
            <person name="Hu S."/>
            <person name="Al-Mssallem I.S."/>
            <person name="Yu J."/>
        </authorList>
    </citation>
    <scope>NUCLEOTIDE SEQUENCE</scope>
</reference>
<organism evidence="1">
    <name type="scientific">uncultured Streptococcus sp</name>
    <dbReference type="NCBI Taxonomy" id="83427"/>
    <lineage>
        <taxon>Bacteria</taxon>
        <taxon>Bacillati</taxon>
        <taxon>Bacillota</taxon>
        <taxon>Bacilli</taxon>
        <taxon>Lactobacillales</taxon>
        <taxon>Streptococcaceae</taxon>
        <taxon>Streptococcus</taxon>
        <taxon>environmental samples</taxon>
    </lineage>
</organism>